<proteinExistence type="predicted"/>
<evidence type="ECO:0000313" key="4">
    <source>
        <dbReference type="Proteomes" id="UP000316759"/>
    </source>
</evidence>
<sequence>MAGAYRVLRVPLSQHLHQLKKNTEQTDFGYTHQSLLDELQNQVAIEEELDAVNGSAAGDERGVQRELGEISKIVDVNKECLHYLSGITDLEDFYSVSARKLGDLDHLICSGLDNYKCQTCLGFGIAEDEITFLETKTVVESSACMAKHWTLFGIGHTAFEECSRFSPDLADTSVPIAVFHITPRSQFYYDARQVEVKLNERCHKFLNARRRYNWDNCEGTVVEARELTNLLKTQYQHLEYLAARSREILERSSQVVPIHLRLNRLKGPVNGVMLCDYETPNFKLSAGDSVVVLSNSSSYPAEQSQTSESQTESRSELASGTTTSEDINDLASGHVDGVRDVPSEPAVHRPPVPFRWERREDQTSGTESALYASTSYLTGSSLQGPSADKLQWHVRTPDGSVDGRVPAVCVWIPAPDLEARERSIALNRILLDTWKDIIDDQLLVCLRFFKRLLRRLLESDGITTDDDEAFKRFLHELTYSLSEPPSAENDDTRNKEFLELISVTRELWQKTRQDGARLGENVTHLKRTEISNFHCVLVWIKIHMQTNREYEQQISSTYQVSQKHLEELRSESYKITETITVLNEVAKKEREKVDQLLRQLHEWNTGHRMPTEVRPSPSTSSEEQLLSSSGSEISDTEVSESGLESHSVPGSSEYSSELVMEEYQTKMTTKTRFPSMTYMLPAIFAYGEQGYSDEVASSEEASSVEDAAIDYGAETDSYTKWRDGQIYQKWVPAITADGGVGVGGTESESTELESGEARYVSTKSLNMSITLEPDVPLRSPGRTVYRSRQQIDTAESEKTYSVVYIEVARADQSEDRTGGTISIGQFDKAVQADHKSPTSKVRRITQMREEEEEDESLIRREARKILISPARGIKVDNSVQTISTLLEGRSVGLMTLDESELVALITSVSEAHMVSKTDIIDVSQSKERQDVFSSEEERQIVRSIESDAMDDVIQEISAQTPQPVYHGTYVDVRMTSALQPSSSFHYIPGVTKTTQTSFERESVSEIIQSVKPILVATRKEFSFNLEKSIQATPETCPREVITEFPISSYREYFSIRLGTQSEQVATQMTNEVIESAMEELITEIVQQRIIKETNEYIERITREKEVLQQELTRIRERIYTTELQIVPGRSAQPVTDIHQQEMQKTEDITRLTAIESSSKSTQMVQSICQYIAKKYDVEQKAVGKNIITIGEKMTTEREDRQEEITEEHDITLERHHCKCCGKRLRTEERNKQDKKIQTDDAEEMKAITEPDKQRIIIGQTKTKAFGMQTEVSVRREPLRPTVDEVTMSVSTSVGEYSPVGVSTPTREVRRETELVTESYEQVSVPKVVKVESVSVQGMFGMRTVEASQHVLLSEERLQSGSVPVKGFGVQTDVSVRREPLRPTVDEVTMSVSTSVGEYGPVGVSTPTREVRRETELVTESYEQVSVPKVVKVESVSVQADMFGMRTVEASQHVLLEAKSDVSQTVMVDSVLSSAAVPSTIPTASVLVDRRVRLTDVSVSYVREASIPLERLPSVVVSEKTLPRVSTQIDDSRACHWLFLRSIRLRSQLVLM</sequence>
<dbReference type="EMBL" id="SUNJ01001555">
    <property type="protein sequence ID" value="TPP66662.1"/>
    <property type="molecule type" value="Genomic_DNA"/>
</dbReference>
<name>A0A504YXP1_FASGI</name>
<reference evidence="3 4" key="1">
    <citation type="submission" date="2019-04" db="EMBL/GenBank/DDBJ databases">
        <title>Annotation for the trematode Fasciola gigantica.</title>
        <authorList>
            <person name="Choi Y.-J."/>
        </authorList>
    </citation>
    <scope>NUCLEOTIDE SEQUENCE [LARGE SCALE GENOMIC DNA]</scope>
    <source>
        <strain evidence="3">Uganda_cow_1</strain>
    </source>
</reference>
<keyword evidence="4" id="KW-1185">Reference proteome</keyword>
<evidence type="ECO:0000256" key="1">
    <source>
        <dbReference type="SAM" id="Coils"/>
    </source>
</evidence>
<feature type="region of interest" description="Disordered" evidence="2">
    <location>
        <begin position="604"/>
        <end position="656"/>
    </location>
</feature>
<dbReference type="Gene3D" id="1.20.58.60">
    <property type="match status" value="1"/>
</dbReference>
<protein>
    <recommendedName>
        <fullName evidence="5">Desmoplakin SH3 domain-containing protein</fullName>
    </recommendedName>
</protein>
<evidence type="ECO:0008006" key="5">
    <source>
        <dbReference type="Google" id="ProtNLM"/>
    </source>
</evidence>
<dbReference type="Proteomes" id="UP000316759">
    <property type="component" value="Unassembled WGS sequence"/>
</dbReference>
<feature type="region of interest" description="Disordered" evidence="2">
    <location>
        <begin position="297"/>
        <end position="361"/>
    </location>
</feature>
<feature type="coiled-coil region" evidence="1">
    <location>
        <begin position="1090"/>
        <end position="1117"/>
    </location>
</feature>
<dbReference type="Gene3D" id="2.30.30.40">
    <property type="entry name" value="SH3 Domains"/>
    <property type="match status" value="1"/>
</dbReference>
<evidence type="ECO:0000256" key="2">
    <source>
        <dbReference type="SAM" id="MobiDB-lite"/>
    </source>
</evidence>
<feature type="compositionally biased region" description="Low complexity" evidence="2">
    <location>
        <begin position="616"/>
        <end position="633"/>
    </location>
</feature>
<organism evidence="3 4">
    <name type="scientific">Fasciola gigantica</name>
    <name type="common">Giant liver fluke</name>
    <dbReference type="NCBI Taxonomy" id="46835"/>
    <lineage>
        <taxon>Eukaryota</taxon>
        <taxon>Metazoa</taxon>
        <taxon>Spiralia</taxon>
        <taxon>Lophotrochozoa</taxon>
        <taxon>Platyhelminthes</taxon>
        <taxon>Trematoda</taxon>
        <taxon>Digenea</taxon>
        <taxon>Plagiorchiida</taxon>
        <taxon>Echinostomata</taxon>
        <taxon>Echinostomatoidea</taxon>
        <taxon>Fasciolidae</taxon>
        <taxon>Fasciola</taxon>
    </lineage>
</organism>
<keyword evidence="1" id="KW-0175">Coiled coil</keyword>
<evidence type="ECO:0000313" key="3">
    <source>
        <dbReference type="EMBL" id="TPP66662.1"/>
    </source>
</evidence>
<feature type="compositionally biased region" description="Polar residues" evidence="2">
    <location>
        <begin position="642"/>
        <end position="655"/>
    </location>
</feature>
<gene>
    <name evidence="3" type="ORF">FGIG_01166</name>
</gene>
<accession>A0A504YXP1</accession>
<dbReference type="OrthoDB" id="18740at2759"/>
<feature type="compositionally biased region" description="Low complexity" evidence="2">
    <location>
        <begin position="302"/>
        <end position="312"/>
    </location>
</feature>
<dbReference type="STRING" id="46835.A0A504YXP1"/>
<comment type="caution">
    <text evidence="3">The sequence shown here is derived from an EMBL/GenBank/DDBJ whole genome shotgun (WGS) entry which is preliminary data.</text>
</comment>